<dbReference type="EMBL" id="CP009355">
    <property type="protein sequence ID" value="AIW16884.1"/>
    <property type="molecule type" value="Genomic_DNA"/>
</dbReference>
<dbReference type="Proteomes" id="UP000030071">
    <property type="component" value="Chromosome 2"/>
</dbReference>
<evidence type="ECO:0000313" key="2">
    <source>
        <dbReference type="Proteomes" id="UP000030071"/>
    </source>
</evidence>
<dbReference type="AlphaFoldDB" id="A0A0A0SRF2"/>
<protein>
    <submittedName>
        <fullName evidence="1">Uncharacterized protein</fullName>
    </submittedName>
</protein>
<organism evidence="1 2">
    <name type="scientific">Vibrio tubiashii ATCC 19109</name>
    <dbReference type="NCBI Taxonomy" id="1051646"/>
    <lineage>
        <taxon>Bacteria</taxon>
        <taxon>Pseudomonadati</taxon>
        <taxon>Pseudomonadota</taxon>
        <taxon>Gammaproteobacteria</taxon>
        <taxon>Vibrionales</taxon>
        <taxon>Vibrionaceae</taxon>
        <taxon>Vibrio</taxon>
        <taxon>Vibrio oreintalis group</taxon>
    </lineage>
</organism>
<sequence length="62" mass="7177">MRQQVEPGRTIAIQTSNVTVKRQWKASLVRKMVTSSIRSKPYEGIHLVFRQSGSVYQHQSDF</sequence>
<name>A0A0A0SRF2_9VIBR</name>
<dbReference type="PATRIC" id="fig|1051646.9.peg.4456"/>
<reference evidence="1 2" key="1">
    <citation type="submission" date="2014-08" db="EMBL/GenBank/DDBJ databases">
        <title>First Complete Genome Sequence of the Shellfish Pathogen Vibrio tubiashii.</title>
        <authorList>
            <person name="Richards G.P."/>
            <person name="Needleman D.S."/>
            <person name="Watson M.A."/>
            <person name="Bono J.L."/>
        </authorList>
    </citation>
    <scope>NUCLEOTIDE SEQUENCE [LARGE SCALE GENOMIC DNA]</scope>
    <source>
        <strain evidence="1 2">ATCC 19109</strain>
    </source>
</reference>
<accession>A0A0A0SRF2</accession>
<dbReference type="KEGG" id="vtu:IX91_22655"/>
<proteinExistence type="predicted"/>
<evidence type="ECO:0000313" key="1">
    <source>
        <dbReference type="EMBL" id="AIW16884.1"/>
    </source>
</evidence>
<gene>
    <name evidence="1" type="ORF">IX91_22655</name>
</gene>
<dbReference type="HOGENOM" id="CLU_2903160_0_0_6"/>